<sequence length="282" mass="32850">MNNDILLKNNIVQICYETTQCHPKHLIKITKHIIQFYCDNIIGTCNMYIAFFISNKLKKLHKCIDGCPNIYRKTIAELYILLAICNKPTKDENKCTKPVRRVKVAEAEALLTKELKSYRDEDIILACVGALYKSKGEVLWRVVCDITPTPKYVNVLYDLNKCFEKKELLFEAFRTLIHTSKYFYDNGAYSNIIFQCIMKLNYIYEEKELFDKHMEVYIACLNCPLGRMVPNKQLNVIRDETAVVNDCDNKSISFKSKEAVGITYFEKKNDNVNHTANNIRIH</sequence>
<evidence type="ECO:0000313" key="1">
    <source>
        <dbReference type="EMBL" id="QOI90380.1"/>
    </source>
</evidence>
<organismHost>
    <name type="scientific">Pyramimonas plurioculata</name>
    <dbReference type="NCBI Taxonomy" id="36893"/>
</organismHost>
<reference evidence="1" key="1">
    <citation type="submission" date="2020-06" db="EMBL/GenBank/DDBJ databases">
        <title>Lateral gene transfer of anion-conducting channel rhodopsins between green algae and giant viruses.</title>
        <authorList>
            <person name="Rozenberg A."/>
            <person name="Oppermann J."/>
            <person name="Wietek J."/>
            <person name="Fernandez Lahore R.G."/>
            <person name="Sandaa R.-A."/>
            <person name="Bratbak G."/>
            <person name="Hegemann P."/>
            <person name="Beja O."/>
        </authorList>
    </citation>
    <scope>NUCLEOTIDE SEQUENCE</scope>
    <source>
        <strain evidence="1">01B</strain>
    </source>
</reference>
<name>A0A7L9AYQ2_POV01</name>
<dbReference type="EMBL" id="MT663536">
    <property type="protein sequence ID" value="QOI90380.1"/>
    <property type="molecule type" value="Genomic_DNA"/>
</dbReference>
<proteinExistence type="predicted"/>
<gene>
    <name evidence="1" type="ORF">HWQ62_00243</name>
</gene>
<organism evidence="1">
    <name type="scientific">Pyramimonas orientalis virus</name>
    <name type="common">PoV01</name>
    <dbReference type="NCBI Taxonomy" id="455367"/>
    <lineage>
        <taxon>Viruses</taxon>
        <taxon>Varidnaviria</taxon>
        <taxon>Bamfordvirae</taxon>
        <taxon>Nucleocytoviricota</taxon>
        <taxon>Megaviricetes</taxon>
        <taxon>Imitervirales</taxon>
        <taxon>Allomimiviridae</taxon>
        <taxon>Heliosvirus</taxon>
        <taxon>Heliosvirus raunefjordenense</taxon>
    </lineage>
</organism>
<accession>A0A7L9AYQ2</accession>
<protein>
    <submittedName>
        <fullName evidence="1">Uncharacterized protein</fullName>
    </submittedName>
</protein>